<feature type="domain" description="Gfo/Idh/MocA-like oxidoreductase N-terminal" evidence="1">
    <location>
        <begin position="45"/>
        <end position="162"/>
    </location>
</feature>
<organism evidence="3 4">
    <name type="scientific">Draconibacterium aestuarii</name>
    <dbReference type="NCBI Taxonomy" id="2998507"/>
    <lineage>
        <taxon>Bacteria</taxon>
        <taxon>Pseudomonadati</taxon>
        <taxon>Bacteroidota</taxon>
        <taxon>Bacteroidia</taxon>
        <taxon>Marinilabiliales</taxon>
        <taxon>Prolixibacteraceae</taxon>
        <taxon>Draconibacterium</taxon>
    </lineage>
</organism>
<feature type="domain" description="Gfo/Idh/MocA-like oxidoreductase bacterial type C-terminal" evidence="2">
    <location>
        <begin position="206"/>
        <end position="305"/>
    </location>
</feature>
<dbReference type="EMBL" id="JAPOHD010000055">
    <property type="protein sequence ID" value="MCY1722374.1"/>
    <property type="molecule type" value="Genomic_DNA"/>
</dbReference>
<feature type="domain" description="Gfo/Idh/MocA-like oxidoreductase bacterial type C-terminal" evidence="2">
    <location>
        <begin position="367"/>
        <end position="441"/>
    </location>
</feature>
<dbReference type="AlphaFoldDB" id="A0A9X3F893"/>
<dbReference type="Gene3D" id="3.40.50.720">
    <property type="entry name" value="NAD(P)-binding Rossmann-like Domain"/>
    <property type="match status" value="1"/>
</dbReference>
<evidence type="ECO:0000259" key="2">
    <source>
        <dbReference type="Pfam" id="PF19051"/>
    </source>
</evidence>
<dbReference type="Pfam" id="PF01408">
    <property type="entry name" value="GFO_IDH_MocA"/>
    <property type="match status" value="1"/>
</dbReference>
<dbReference type="InterPro" id="IPR000683">
    <property type="entry name" value="Gfo/Idh/MocA-like_OxRdtase_N"/>
</dbReference>
<dbReference type="Pfam" id="PF19051">
    <property type="entry name" value="GFO_IDH_MocA_C2"/>
    <property type="match status" value="2"/>
</dbReference>
<dbReference type="InterPro" id="IPR036291">
    <property type="entry name" value="NAD(P)-bd_dom_sf"/>
</dbReference>
<evidence type="ECO:0000259" key="1">
    <source>
        <dbReference type="Pfam" id="PF01408"/>
    </source>
</evidence>
<dbReference type="GO" id="GO:0000166">
    <property type="term" value="F:nucleotide binding"/>
    <property type="evidence" value="ECO:0007669"/>
    <property type="project" value="InterPro"/>
</dbReference>
<proteinExistence type="predicted"/>
<gene>
    <name evidence="3" type="ORF">OU798_18640</name>
</gene>
<accession>A0A9X3F893</accession>
<evidence type="ECO:0000313" key="3">
    <source>
        <dbReference type="EMBL" id="MCY1722374.1"/>
    </source>
</evidence>
<dbReference type="RefSeq" id="WP_343334700.1">
    <property type="nucleotide sequence ID" value="NZ_JAPOHD010000055.1"/>
</dbReference>
<keyword evidence="4" id="KW-1185">Reference proteome</keyword>
<name>A0A9X3F893_9BACT</name>
<evidence type="ECO:0000313" key="4">
    <source>
        <dbReference type="Proteomes" id="UP001145087"/>
    </source>
</evidence>
<dbReference type="InterPro" id="IPR050463">
    <property type="entry name" value="Gfo/Idh/MocA_oxidrdct_glycsds"/>
</dbReference>
<dbReference type="PANTHER" id="PTHR43818">
    <property type="entry name" value="BCDNA.GH03377"/>
    <property type="match status" value="1"/>
</dbReference>
<reference evidence="3" key="1">
    <citation type="submission" date="2022-11" db="EMBL/GenBank/DDBJ databases">
        <title>Marilongibacter aestuarii gen. nov., sp. nov., isolated from tidal flat sediment.</title>
        <authorList>
            <person name="Jiayan W."/>
        </authorList>
    </citation>
    <scope>NUCLEOTIDE SEQUENCE</scope>
    <source>
        <strain evidence="3">Z1-6</strain>
    </source>
</reference>
<sequence>MKRRDFIKRTAIASGAIAIPIIIPPGCRGKNGTTPPSDRIIMGGIGLGGMGTGDMKNFLNNKAVQYVAVCDVDKSHRDASTEIINKVYENTDSRSYNDYREFLDKEKLDAVHMALPDHWHAIPAIEAANKGLNIYGQKPLARSIAEGRAIVNAVTKNKITWQTGSQQRSEARFLRACELVRNGRIGKVHRVEVGLPDGGHKAGQPEPQPVPNGVDWDMWLGPAPKVPYRGVLHGNWRWMLDYSGGQLTDWAGHHIDIAHWGLDLERTGPVEIEGVGEYNINDMFNVPYAYDIKCKYANGIEMRIANQSKYNSRSGIGWDEREKTGSFGMGAVWYGDEGWLQVNRSGMWSDNPSVLESEIKPNEIRLYKSENHYNNFIDCVKSGKETIAPAEVGLRSISVALLGEIAMTTGEKLQWNPKTEKFLNSDRANQLLMKPYTKPWKLPRI</sequence>
<protein>
    <submittedName>
        <fullName evidence="3">Gfo/Idh/MocA family oxidoreductase</fullName>
    </submittedName>
</protein>
<comment type="caution">
    <text evidence="3">The sequence shown here is derived from an EMBL/GenBank/DDBJ whole genome shotgun (WGS) entry which is preliminary data.</text>
</comment>
<dbReference type="Gene3D" id="3.30.360.10">
    <property type="entry name" value="Dihydrodipicolinate Reductase, domain 2"/>
    <property type="match status" value="1"/>
</dbReference>
<dbReference type="SUPFAM" id="SSF51735">
    <property type="entry name" value="NAD(P)-binding Rossmann-fold domains"/>
    <property type="match status" value="1"/>
</dbReference>
<dbReference type="PANTHER" id="PTHR43818:SF5">
    <property type="entry name" value="OXIDOREDUCTASE FAMILY PROTEIN"/>
    <property type="match status" value="1"/>
</dbReference>
<dbReference type="Proteomes" id="UP001145087">
    <property type="component" value="Unassembled WGS sequence"/>
</dbReference>
<dbReference type="InterPro" id="IPR043906">
    <property type="entry name" value="Gfo/Idh/MocA_OxRdtase_bact_C"/>
</dbReference>
<dbReference type="SUPFAM" id="SSF55347">
    <property type="entry name" value="Glyceraldehyde-3-phosphate dehydrogenase-like, C-terminal domain"/>
    <property type="match status" value="1"/>
</dbReference>